<evidence type="ECO:0000256" key="1">
    <source>
        <dbReference type="SAM" id="MobiDB-lite"/>
    </source>
</evidence>
<evidence type="ECO:0000313" key="3">
    <source>
        <dbReference type="Proteomes" id="UP001148786"/>
    </source>
</evidence>
<organism evidence="2 3">
    <name type="scientific">Agrocybe chaxingu</name>
    <dbReference type="NCBI Taxonomy" id="84603"/>
    <lineage>
        <taxon>Eukaryota</taxon>
        <taxon>Fungi</taxon>
        <taxon>Dikarya</taxon>
        <taxon>Basidiomycota</taxon>
        <taxon>Agaricomycotina</taxon>
        <taxon>Agaricomycetes</taxon>
        <taxon>Agaricomycetidae</taxon>
        <taxon>Agaricales</taxon>
        <taxon>Agaricineae</taxon>
        <taxon>Strophariaceae</taxon>
        <taxon>Agrocybe</taxon>
    </lineage>
</organism>
<evidence type="ECO:0000313" key="2">
    <source>
        <dbReference type="EMBL" id="KAJ3500002.1"/>
    </source>
</evidence>
<comment type="caution">
    <text evidence="2">The sequence shown here is derived from an EMBL/GenBank/DDBJ whole genome shotgun (WGS) entry which is preliminary data.</text>
</comment>
<dbReference type="EMBL" id="JANKHO010001688">
    <property type="protein sequence ID" value="KAJ3500002.1"/>
    <property type="molecule type" value="Genomic_DNA"/>
</dbReference>
<feature type="region of interest" description="Disordered" evidence="1">
    <location>
        <begin position="350"/>
        <end position="369"/>
    </location>
</feature>
<dbReference type="Proteomes" id="UP001148786">
    <property type="component" value="Unassembled WGS sequence"/>
</dbReference>
<accession>A0A9W8MQP9</accession>
<dbReference type="OrthoDB" id="9977870at2759"/>
<feature type="compositionally biased region" description="Polar residues" evidence="1">
    <location>
        <begin position="358"/>
        <end position="369"/>
    </location>
</feature>
<protein>
    <submittedName>
        <fullName evidence="2">Uncharacterized protein</fullName>
    </submittedName>
</protein>
<keyword evidence="3" id="KW-1185">Reference proteome</keyword>
<proteinExistence type="predicted"/>
<sequence>MSFLPLATFLSASSSSRHRQSATSRSCAPSSVTDLGIDVETAALIAKLQLEDLEDTLSRRKGKGRAGAVPSDEEYALQVQREQYEELLRVAEDAKIATSLRGAVETDIAYIEALMLAEEAAREDRRAAEMLSRGERLPPQKDCQIRLENPGFIMHPEPPKLAVNDEASEKTLVDSDDEDALLSDDDDSTVFGDFAPNKQAAIVNDVKIRNSFSKKSTPFKPLATTTTAKIAFAAWLNCVLVTSPFFQSAAAKRLFPLPTSSLSSLLAYAAFLRPNTPNSVSSPRIESTVSRQPAQLFWDQEMAASTLKWSALNVTRQLAPGASKLDTPMTPTVLSINPLSSCALLPDVKAGKPARGATPSSNSILGATI</sequence>
<name>A0A9W8MQP9_9AGAR</name>
<gene>
    <name evidence="2" type="ORF">NLJ89_g9985</name>
</gene>
<reference evidence="2" key="1">
    <citation type="submission" date="2022-07" db="EMBL/GenBank/DDBJ databases">
        <title>Genome Sequence of Agrocybe chaxingu.</title>
        <authorList>
            <person name="Buettner E."/>
        </authorList>
    </citation>
    <scope>NUCLEOTIDE SEQUENCE</scope>
    <source>
        <strain evidence="2">MP-N11</strain>
    </source>
</reference>
<dbReference type="AlphaFoldDB" id="A0A9W8MQP9"/>